<organism evidence="1 2">
    <name type="scientific">Fulvivirga marina</name>
    <dbReference type="NCBI Taxonomy" id="2494733"/>
    <lineage>
        <taxon>Bacteria</taxon>
        <taxon>Pseudomonadati</taxon>
        <taxon>Bacteroidota</taxon>
        <taxon>Cytophagia</taxon>
        <taxon>Cytophagales</taxon>
        <taxon>Fulvivirgaceae</taxon>
        <taxon>Fulvivirga</taxon>
    </lineage>
</organism>
<dbReference type="EMBL" id="JAEUGD010000004">
    <property type="protein sequence ID" value="MBL6445032.1"/>
    <property type="molecule type" value="Genomic_DNA"/>
</dbReference>
<gene>
    <name evidence="1" type="ORF">JMN32_01845</name>
</gene>
<proteinExistence type="predicted"/>
<keyword evidence="2" id="KW-1185">Reference proteome</keyword>
<dbReference type="Proteomes" id="UP000614216">
    <property type="component" value="Unassembled WGS sequence"/>
</dbReference>
<dbReference type="AlphaFoldDB" id="A0A937FV13"/>
<comment type="caution">
    <text evidence="1">The sequence shown here is derived from an EMBL/GenBank/DDBJ whole genome shotgun (WGS) entry which is preliminary data.</text>
</comment>
<evidence type="ECO:0000313" key="1">
    <source>
        <dbReference type="EMBL" id="MBL6445032.1"/>
    </source>
</evidence>
<evidence type="ECO:0000313" key="2">
    <source>
        <dbReference type="Proteomes" id="UP000614216"/>
    </source>
</evidence>
<name>A0A937FV13_9BACT</name>
<protein>
    <submittedName>
        <fullName evidence="1">Uncharacterized protein</fullName>
    </submittedName>
</protein>
<sequence length="78" mass="9278">MKIFDYTHRLKGNYFINAKNKVVLIDMEYRTIKPSSFSLKLFFRISSDQLKEIPPDSSLYQNILARYTQLLDNLILMD</sequence>
<reference evidence="1" key="1">
    <citation type="submission" date="2021-01" db="EMBL/GenBank/DDBJ databases">
        <title>Fulvivirga kasyanovii gen. nov., sp nov., a novel member of the phylum Bacteroidetes isolated from seawater in a mussel farm.</title>
        <authorList>
            <person name="Zhao L.-H."/>
            <person name="Wang Z.-J."/>
        </authorList>
    </citation>
    <scope>NUCLEOTIDE SEQUENCE</scope>
    <source>
        <strain evidence="1">29W222</strain>
    </source>
</reference>
<dbReference type="RefSeq" id="WP_202854578.1">
    <property type="nucleotide sequence ID" value="NZ_JAEUGD010000004.1"/>
</dbReference>
<accession>A0A937FV13</accession>